<protein>
    <submittedName>
        <fullName evidence="1">Uncharacterized protein</fullName>
    </submittedName>
</protein>
<dbReference type="AlphaFoldDB" id="A0A7C9L9W1"/>
<reference evidence="1 2" key="1">
    <citation type="submission" date="2019-09" db="EMBL/GenBank/DDBJ databases">
        <title>Prevotella A2879 sp. nov., isolated from an abscess of a patient.</title>
        <authorList>
            <person name="Buhl M."/>
            <person name="Oberhettinger P."/>
        </authorList>
    </citation>
    <scope>NUCLEOTIDE SEQUENCE [LARGE SCALE GENOMIC DNA]</scope>
    <source>
        <strain evidence="1 2">A2879</strain>
    </source>
</reference>
<evidence type="ECO:0000313" key="2">
    <source>
        <dbReference type="Proteomes" id="UP000482295"/>
    </source>
</evidence>
<keyword evidence="2" id="KW-1185">Reference proteome</keyword>
<organism evidence="1 2">
    <name type="scientific">Prevotella vespertina</name>
    <dbReference type="NCBI Taxonomy" id="2608404"/>
    <lineage>
        <taxon>Bacteria</taxon>
        <taxon>Pseudomonadati</taxon>
        <taxon>Bacteroidota</taxon>
        <taxon>Bacteroidia</taxon>
        <taxon>Bacteroidales</taxon>
        <taxon>Prevotellaceae</taxon>
        <taxon>Prevotella</taxon>
    </lineage>
</organism>
<dbReference type="Proteomes" id="UP000482295">
    <property type="component" value="Unassembled WGS sequence"/>
</dbReference>
<sequence>MDGNYTLNSGRIPYWNILKNLSDNVKLELISLLSDSLLHREVKAKDEHWADQFAGLWRDDRTTESIIKDIRTSRTKNREIEL</sequence>
<proteinExistence type="predicted"/>
<dbReference type="EMBL" id="VVIQ01000001">
    <property type="protein sequence ID" value="MUL26853.1"/>
    <property type="molecule type" value="Genomic_DNA"/>
</dbReference>
<dbReference type="RefSeq" id="WP_155714947.1">
    <property type="nucleotide sequence ID" value="NZ_VVIQ01000001.1"/>
</dbReference>
<accession>A0A7C9L9W1</accession>
<evidence type="ECO:0000313" key="1">
    <source>
        <dbReference type="EMBL" id="MUL26853.1"/>
    </source>
</evidence>
<comment type="caution">
    <text evidence="1">The sequence shown here is derived from an EMBL/GenBank/DDBJ whole genome shotgun (WGS) entry which is preliminary data.</text>
</comment>
<gene>
    <name evidence="1" type="ORF">F0475_00615</name>
</gene>
<name>A0A7C9L9W1_9BACT</name>